<dbReference type="InterPro" id="IPR001810">
    <property type="entry name" value="F-box_dom"/>
</dbReference>
<dbReference type="EMBL" id="AQGS01000240">
    <property type="protein sequence ID" value="EPS41434.1"/>
    <property type="molecule type" value="Genomic_DNA"/>
</dbReference>
<evidence type="ECO:0000313" key="2">
    <source>
        <dbReference type="EMBL" id="EPS41434.1"/>
    </source>
</evidence>
<dbReference type="Gene3D" id="1.20.1280.50">
    <property type="match status" value="1"/>
</dbReference>
<proteinExistence type="predicted"/>
<dbReference type="PROSITE" id="PS50181">
    <property type="entry name" value="FBOX"/>
    <property type="match status" value="1"/>
</dbReference>
<dbReference type="SUPFAM" id="SSF81383">
    <property type="entry name" value="F-box domain"/>
    <property type="match status" value="1"/>
</dbReference>
<reference evidence="3" key="2">
    <citation type="submission" date="2013-04" db="EMBL/GenBank/DDBJ databases">
        <title>Genomic mechanisms accounting for the adaptation to parasitism in nematode-trapping fungi.</title>
        <authorList>
            <person name="Ahren D.G."/>
        </authorList>
    </citation>
    <scope>NUCLEOTIDE SEQUENCE [LARGE SCALE GENOMIC DNA]</scope>
    <source>
        <strain evidence="3">CBS 200.50</strain>
    </source>
</reference>
<gene>
    <name evidence="2" type="ORF">H072_4670</name>
</gene>
<dbReference type="SMART" id="SM00256">
    <property type="entry name" value="FBOX"/>
    <property type="match status" value="1"/>
</dbReference>
<dbReference type="OrthoDB" id="5281567at2759"/>
<dbReference type="Pfam" id="PF00646">
    <property type="entry name" value="F-box"/>
    <property type="match status" value="1"/>
</dbReference>
<organism evidence="2 3">
    <name type="scientific">Dactylellina haptotyla (strain CBS 200.50)</name>
    <name type="common">Nematode-trapping fungus</name>
    <name type="synonym">Monacrosporium haptotylum</name>
    <dbReference type="NCBI Taxonomy" id="1284197"/>
    <lineage>
        <taxon>Eukaryota</taxon>
        <taxon>Fungi</taxon>
        <taxon>Dikarya</taxon>
        <taxon>Ascomycota</taxon>
        <taxon>Pezizomycotina</taxon>
        <taxon>Orbiliomycetes</taxon>
        <taxon>Orbiliales</taxon>
        <taxon>Orbiliaceae</taxon>
        <taxon>Dactylellina</taxon>
    </lineage>
</organism>
<dbReference type="AlphaFoldDB" id="S8AEV4"/>
<protein>
    <recommendedName>
        <fullName evidence="1">F-box domain-containing protein</fullName>
    </recommendedName>
</protein>
<dbReference type="InterPro" id="IPR036047">
    <property type="entry name" value="F-box-like_dom_sf"/>
</dbReference>
<keyword evidence="3" id="KW-1185">Reference proteome</keyword>
<feature type="domain" description="F-box" evidence="1">
    <location>
        <begin position="8"/>
        <end position="54"/>
    </location>
</feature>
<dbReference type="HOGENOM" id="CLU_1147158_0_0_1"/>
<dbReference type="Proteomes" id="UP000015100">
    <property type="component" value="Unassembled WGS sequence"/>
</dbReference>
<evidence type="ECO:0000313" key="3">
    <source>
        <dbReference type="Proteomes" id="UP000015100"/>
    </source>
</evidence>
<reference evidence="2 3" key="1">
    <citation type="journal article" date="2013" name="PLoS Genet.">
        <title>Genomic mechanisms accounting for the adaptation to parasitism in nematode-trapping fungi.</title>
        <authorList>
            <person name="Meerupati T."/>
            <person name="Andersson K.M."/>
            <person name="Friman E."/>
            <person name="Kumar D."/>
            <person name="Tunlid A."/>
            <person name="Ahren D."/>
        </authorList>
    </citation>
    <scope>NUCLEOTIDE SEQUENCE [LARGE SCALE GENOMIC DNA]</scope>
    <source>
        <strain evidence="2 3">CBS 200.50</strain>
    </source>
</reference>
<evidence type="ECO:0000259" key="1">
    <source>
        <dbReference type="PROSITE" id="PS50181"/>
    </source>
</evidence>
<accession>S8AEV4</accession>
<sequence>MSTSTLPKWGIMTLPVELHDEIVSYLPLSDQISASMVCKLWCDILIHNHILKRTRYATLASDGVIGLHRFLNVSHGLICSIRNGVINGYFLRPVRDPEKVCRQRLLVLVKHCPLLGEPALSPFDSVESITFTFYVLVGADRHGRGMGPAEVIATRNDTVRGFIDRLVSKTNELVQCEYVKQWLKDMGFPAFELSSRYKLILSDNARMKAERSAIQRGGKVRASIHIHVGYRRNILEFAANLG</sequence>
<name>S8AEV4_DACHA</name>
<comment type="caution">
    <text evidence="2">The sequence shown here is derived from an EMBL/GenBank/DDBJ whole genome shotgun (WGS) entry which is preliminary data.</text>
</comment>